<sequence length="87" mass="8863">MQFSALLIATFAALAAAVPQTDVVTRDGLLLTRNGESSECPNGCLGSGHNVVCCSCPGGTPGCYECSSGSDADCTPEVTERSIFGMI</sequence>
<dbReference type="Proteomes" id="UP000184330">
    <property type="component" value="Unassembled WGS sequence"/>
</dbReference>
<name>A0A1L7WIC2_9HELO</name>
<dbReference type="EMBL" id="FJOG01000003">
    <property type="protein sequence ID" value="CZR52522.1"/>
    <property type="molecule type" value="Genomic_DNA"/>
</dbReference>
<proteinExistence type="predicted"/>
<protein>
    <submittedName>
        <fullName evidence="2">Uncharacterized protein</fullName>
    </submittedName>
</protein>
<organism evidence="2 3">
    <name type="scientific">Phialocephala subalpina</name>
    <dbReference type="NCBI Taxonomy" id="576137"/>
    <lineage>
        <taxon>Eukaryota</taxon>
        <taxon>Fungi</taxon>
        <taxon>Dikarya</taxon>
        <taxon>Ascomycota</taxon>
        <taxon>Pezizomycotina</taxon>
        <taxon>Leotiomycetes</taxon>
        <taxon>Helotiales</taxon>
        <taxon>Mollisiaceae</taxon>
        <taxon>Phialocephala</taxon>
        <taxon>Phialocephala fortinii species complex</taxon>
    </lineage>
</organism>
<dbReference type="OrthoDB" id="3505889at2759"/>
<evidence type="ECO:0000256" key="1">
    <source>
        <dbReference type="SAM" id="SignalP"/>
    </source>
</evidence>
<reference evidence="2 3" key="1">
    <citation type="submission" date="2016-03" db="EMBL/GenBank/DDBJ databases">
        <authorList>
            <person name="Ploux O."/>
        </authorList>
    </citation>
    <scope>NUCLEOTIDE SEQUENCE [LARGE SCALE GENOMIC DNA]</scope>
    <source>
        <strain evidence="2 3">UAMH 11012</strain>
    </source>
</reference>
<evidence type="ECO:0000313" key="2">
    <source>
        <dbReference type="EMBL" id="CZR52522.1"/>
    </source>
</evidence>
<evidence type="ECO:0000313" key="3">
    <source>
        <dbReference type="Proteomes" id="UP000184330"/>
    </source>
</evidence>
<feature type="chain" id="PRO_5012001620" evidence="1">
    <location>
        <begin position="18"/>
        <end position="87"/>
    </location>
</feature>
<accession>A0A1L7WIC2</accession>
<feature type="signal peptide" evidence="1">
    <location>
        <begin position="1"/>
        <end position="17"/>
    </location>
</feature>
<keyword evidence="3" id="KW-1185">Reference proteome</keyword>
<gene>
    <name evidence="2" type="ORF">PAC_02399</name>
</gene>
<dbReference type="AlphaFoldDB" id="A0A1L7WIC2"/>
<keyword evidence="1" id="KW-0732">Signal</keyword>